<protein>
    <recommendedName>
        <fullName evidence="4">PSI domain-containing protein</fullName>
    </recommendedName>
</protein>
<name>A0A7S3D6Y7_9EUKA</name>
<evidence type="ECO:0000259" key="4">
    <source>
        <dbReference type="SMART" id="SM00423"/>
    </source>
</evidence>
<accession>A0A7S3D6Y7</accession>
<reference evidence="5" key="1">
    <citation type="submission" date="2021-01" db="EMBL/GenBank/DDBJ databases">
        <authorList>
            <person name="Corre E."/>
            <person name="Pelletier E."/>
            <person name="Niang G."/>
            <person name="Scheremetjew M."/>
            <person name="Finn R."/>
            <person name="Kale V."/>
            <person name="Holt S."/>
            <person name="Cochrane G."/>
            <person name="Meng A."/>
            <person name="Brown T."/>
            <person name="Cohen L."/>
        </authorList>
    </citation>
    <scope>NUCLEOTIDE SEQUENCE</scope>
    <source>
        <strain evidence="5">NIES-2562</strain>
    </source>
</reference>
<keyword evidence="2" id="KW-0472">Membrane</keyword>
<keyword evidence="2" id="KW-0812">Transmembrane</keyword>
<feature type="signal peptide" evidence="3">
    <location>
        <begin position="1"/>
        <end position="19"/>
    </location>
</feature>
<feature type="domain" description="PSI" evidence="4">
    <location>
        <begin position="71"/>
        <end position="122"/>
    </location>
</feature>
<dbReference type="SMART" id="SM00423">
    <property type="entry name" value="PSI"/>
    <property type="match status" value="3"/>
</dbReference>
<gene>
    <name evidence="5" type="ORF">PBIL07802_LOCUS10447</name>
</gene>
<dbReference type="InterPro" id="IPR016201">
    <property type="entry name" value="PSI"/>
</dbReference>
<keyword evidence="1" id="KW-0325">Glycoprotein</keyword>
<feature type="transmembrane region" description="Helical" evidence="2">
    <location>
        <begin position="187"/>
        <end position="218"/>
    </location>
</feature>
<sequence length="281" mass="29299">MKVALFSAVAAALFALVKADCSQYTDCSTCTMYGNCGWCSSSNTCVSGSTSGPSTGTCYGAWSWQSSQCSCSSYTSCSGCTIYSSCGWCSDTNSCLPGSNDGPYGSTTCTGDSWSTSSDQCYVDCSSYYTCEDCSSSTACGWCRPGYGDDDDSGIGSCYKGTYSSPTGGNTCSENWAYYSTSCPTGFLGMGIVAFVFVVVLLPFFLVVVIGVSAGVAARRARQRSYIQVGNTGFTTAVYTSSGPPQQQPYYAATYAAPPVYSANPNPSAPPANGNPYQVAY</sequence>
<keyword evidence="2" id="KW-1133">Transmembrane helix</keyword>
<organism evidence="5">
    <name type="scientific">Palpitomonas bilix</name>
    <dbReference type="NCBI Taxonomy" id="652834"/>
    <lineage>
        <taxon>Eukaryota</taxon>
        <taxon>Eukaryota incertae sedis</taxon>
    </lineage>
</organism>
<evidence type="ECO:0000256" key="1">
    <source>
        <dbReference type="ARBA" id="ARBA00023180"/>
    </source>
</evidence>
<feature type="domain" description="PSI" evidence="4">
    <location>
        <begin position="20"/>
        <end position="70"/>
    </location>
</feature>
<feature type="chain" id="PRO_5030649133" description="PSI domain-containing protein" evidence="3">
    <location>
        <begin position="20"/>
        <end position="281"/>
    </location>
</feature>
<feature type="domain" description="PSI" evidence="4">
    <location>
        <begin position="124"/>
        <end position="184"/>
    </location>
</feature>
<keyword evidence="3" id="KW-0732">Signal</keyword>
<evidence type="ECO:0000256" key="2">
    <source>
        <dbReference type="SAM" id="Phobius"/>
    </source>
</evidence>
<evidence type="ECO:0000256" key="3">
    <source>
        <dbReference type="SAM" id="SignalP"/>
    </source>
</evidence>
<dbReference type="EMBL" id="HBIB01016096">
    <property type="protein sequence ID" value="CAE0248251.1"/>
    <property type="molecule type" value="Transcribed_RNA"/>
</dbReference>
<proteinExistence type="predicted"/>
<evidence type="ECO:0000313" key="5">
    <source>
        <dbReference type="EMBL" id="CAE0248251.1"/>
    </source>
</evidence>
<dbReference type="AlphaFoldDB" id="A0A7S3D6Y7"/>